<feature type="region of interest" description="Disordered" evidence="1">
    <location>
        <begin position="94"/>
        <end position="126"/>
    </location>
</feature>
<gene>
    <name evidence="2" type="ORF">GRG538_LOCUS14034</name>
</gene>
<organism evidence="2 3">
    <name type="scientific">Rotaria socialis</name>
    <dbReference type="NCBI Taxonomy" id="392032"/>
    <lineage>
        <taxon>Eukaryota</taxon>
        <taxon>Metazoa</taxon>
        <taxon>Spiralia</taxon>
        <taxon>Gnathifera</taxon>
        <taxon>Rotifera</taxon>
        <taxon>Eurotatoria</taxon>
        <taxon>Bdelloidea</taxon>
        <taxon>Philodinida</taxon>
        <taxon>Philodinidae</taxon>
        <taxon>Rotaria</taxon>
    </lineage>
</organism>
<reference evidence="2" key="1">
    <citation type="submission" date="2021-02" db="EMBL/GenBank/DDBJ databases">
        <authorList>
            <person name="Nowell W R."/>
        </authorList>
    </citation>
    <scope>NUCLEOTIDE SEQUENCE</scope>
</reference>
<protein>
    <submittedName>
        <fullName evidence="2">Uncharacterized protein</fullName>
    </submittedName>
</protein>
<evidence type="ECO:0000256" key="1">
    <source>
        <dbReference type="SAM" id="MobiDB-lite"/>
    </source>
</evidence>
<evidence type="ECO:0000313" key="3">
    <source>
        <dbReference type="Proteomes" id="UP000663872"/>
    </source>
</evidence>
<dbReference type="AlphaFoldDB" id="A0A818DV81"/>
<sequence>MHVSIGMGGLHKILALIIITYMIFNHQPIPGRAYTVAYNGKSPYLAVLHGSVLRSTVRVGCSSNPNNAGEILSVRSDYNRGDLSELVALVGHGASGRGSSRQTAHGVGQANSVAASKMSSRLGIGH</sequence>
<name>A0A818DV81_9BILA</name>
<dbReference type="EMBL" id="CAJNYT010002128">
    <property type="protein sequence ID" value="CAF3448473.1"/>
    <property type="molecule type" value="Genomic_DNA"/>
</dbReference>
<comment type="caution">
    <text evidence="2">The sequence shown here is derived from an EMBL/GenBank/DDBJ whole genome shotgun (WGS) entry which is preliminary data.</text>
</comment>
<evidence type="ECO:0000313" key="2">
    <source>
        <dbReference type="EMBL" id="CAF3448473.1"/>
    </source>
</evidence>
<accession>A0A818DV81</accession>
<feature type="compositionally biased region" description="Polar residues" evidence="1">
    <location>
        <begin position="97"/>
        <end position="119"/>
    </location>
</feature>
<dbReference type="Proteomes" id="UP000663872">
    <property type="component" value="Unassembled WGS sequence"/>
</dbReference>
<proteinExistence type="predicted"/>